<name>A0A3D8IZQ4_9HELI</name>
<sequence length="213" mass="25426">MSDLKEYLDRIETEIRISNMSEVERQKLRDKSDKILQKALRKTKKRVSKYNHIIVTTKDNYFPISLIAKIGNTSSAFRQKVYNALKKQKIQTYEYYCDFTKSSCICLEKKDLEKAKVIINECKKRIYGTGIKRIYNLKININETYNGKLIKDILEEKGINDKILRKRIYAGWNFDDALNTEKYGSRSRYHEVRTNMINIRKNKYAKLQKKYTY</sequence>
<gene>
    <name evidence="1" type="ORF">CQA66_08230</name>
</gene>
<organism evidence="1 2">
    <name type="scientific">Helicobacter aurati</name>
    <dbReference type="NCBI Taxonomy" id="137778"/>
    <lineage>
        <taxon>Bacteria</taxon>
        <taxon>Pseudomonadati</taxon>
        <taxon>Campylobacterota</taxon>
        <taxon>Epsilonproteobacteria</taxon>
        <taxon>Campylobacterales</taxon>
        <taxon>Helicobacteraceae</taxon>
        <taxon>Helicobacter</taxon>
    </lineage>
</organism>
<keyword evidence="2" id="KW-1185">Reference proteome</keyword>
<dbReference type="Proteomes" id="UP000256424">
    <property type="component" value="Unassembled WGS sequence"/>
</dbReference>
<reference evidence="1 2" key="1">
    <citation type="submission" date="2018-04" db="EMBL/GenBank/DDBJ databases">
        <title>Novel Campyloabacter and Helicobacter Species and Strains.</title>
        <authorList>
            <person name="Mannion A.J."/>
            <person name="Shen Z."/>
            <person name="Fox J.G."/>
        </authorList>
    </citation>
    <scope>NUCLEOTIDE SEQUENCE [LARGE SCALE GENOMIC DNA]</scope>
    <source>
        <strain evidence="1 2">MIT 97-5075</strain>
    </source>
</reference>
<dbReference type="AlphaFoldDB" id="A0A3D8IZQ4"/>
<evidence type="ECO:0000313" key="2">
    <source>
        <dbReference type="Proteomes" id="UP000256424"/>
    </source>
</evidence>
<comment type="caution">
    <text evidence="1">The sequence shown here is derived from an EMBL/GenBank/DDBJ whole genome shotgun (WGS) entry which is preliminary data.</text>
</comment>
<proteinExistence type="predicted"/>
<dbReference type="RefSeq" id="WP_115582604.1">
    <property type="nucleotide sequence ID" value="NZ_NXLW01000020.1"/>
</dbReference>
<accession>A0A3D8IZQ4</accession>
<evidence type="ECO:0000313" key="1">
    <source>
        <dbReference type="EMBL" id="RDU70385.1"/>
    </source>
</evidence>
<dbReference type="EMBL" id="NXLW01000020">
    <property type="protein sequence ID" value="RDU70385.1"/>
    <property type="molecule type" value="Genomic_DNA"/>
</dbReference>
<protein>
    <submittedName>
        <fullName evidence="1">Uncharacterized protein</fullName>
    </submittedName>
</protein>